<evidence type="ECO:0000256" key="8">
    <source>
        <dbReference type="SAM" id="Phobius"/>
    </source>
</evidence>
<evidence type="ECO:0000313" key="9">
    <source>
        <dbReference type="EMBL" id="MBC8575172.1"/>
    </source>
</evidence>
<feature type="transmembrane region" description="Helical" evidence="8">
    <location>
        <begin position="314"/>
        <end position="333"/>
    </location>
</feature>
<dbReference type="Proteomes" id="UP000658131">
    <property type="component" value="Unassembled WGS sequence"/>
</dbReference>
<dbReference type="PANTHER" id="PTHR21716">
    <property type="entry name" value="TRANSMEMBRANE PROTEIN"/>
    <property type="match status" value="1"/>
</dbReference>
<accession>A0ABR7NH37</accession>
<evidence type="ECO:0000256" key="4">
    <source>
        <dbReference type="ARBA" id="ARBA00022475"/>
    </source>
</evidence>
<keyword evidence="10" id="KW-1185">Reference proteome</keyword>
<dbReference type="InterPro" id="IPR002549">
    <property type="entry name" value="AI-2E-like"/>
</dbReference>
<gene>
    <name evidence="9" type="ORF">H8717_01940</name>
</gene>
<evidence type="ECO:0000256" key="6">
    <source>
        <dbReference type="ARBA" id="ARBA00022989"/>
    </source>
</evidence>
<reference evidence="9 10" key="1">
    <citation type="submission" date="2020-08" db="EMBL/GenBank/DDBJ databases">
        <title>Genome public.</title>
        <authorList>
            <person name="Liu C."/>
            <person name="Sun Q."/>
        </authorList>
    </citation>
    <scope>NUCLEOTIDE SEQUENCE [LARGE SCALE GENOMIC DNA]</scope>
    <source>
        <strain evidence="9 10">BX1</strain>
    </source>
</reference>
<feature type="transmembrane region" description="Helical" evidence="8">
    <location>
        <begin position="281"/>
        <end position="302"/>
    </location>
</feature>
<proteinExistence type="inferred from homology"/>
<protein>
    <submittedName>
        <fullName evidence="9">AI-2E family transporter</fullName>
    </submittedName>
</protein>
<comment type="subcellular location">
    <subcellularLocation>
        <location evidence="1">Cell membrane</location>
        <topology evidence="1">Multi-pass membrane protein</topology>
    </subcellularLocation>
</comment>
<keyword evidence="3" id="KW-0813">Transport</keyword>
<evidence type="ECO:0000256" key="1">
    <source>
        <dbReference type="ARBA" id="ARBA00004651"/>
    </source>
</evidence>
<dbReference type="Pfam" id="PF01594">
    <property type="entry name" value="AI-2E_transport"/>
    <property type="match status" value="1"/>
</dbReference>
<keyword evidence="5 8" id="KW-0812">Transmembrane</keyword>
<sequence length="369" mass="40871">MEKEKLKWYLLLISFTIGLVLGVVHFEDILHGIGVFAGLLMPLFIGIILAFVLNRPYEIVRSWYCKTGKLKPRTSKILAIATVYILAFGAVVLLICMIAPELIQNLKTFAESADEYLLGAQDVLNQMTAAFGLRPIDLTSLIETVNQYLGSFSNAIDDILSQLIKVTSNVISGIATTFISIALSVYILSGKERLMAQVKRALRVYLPRRMNRSLRELFQIVSQVFSDYVAGQCREAIILGSLCFVGMMILRLDYAGLISVIIAVTALVPIVGAYLGGTVAVILLLFVSPGKAFVFLIFLILLQQVEGNVIYPRVVGRKIGLPGMWVLLSISVWGGLFGIWGMLFGVPITTILYQLLKRDIRKRESTESQ</sequence>
<dbReference type="RefSeq" id="WP_262398829.1">
    <property type="nucleotide sequence ID" value="NZ_JACRTB010000003.1"/>
</dbReference>
<dbReference type="PANTHER" id="PTHR21716:SF53">
    <property type="entry name" value="PERMEASE PERM-RELATED"/>
    <property type="match status" value="1"/>
</dbReference>
<evidence type="ECO:0000256" key="3">
    <source>
        <dbReference type="ARBA" id="ARBA00022448"/>
    </source>
</evidence>
<organism evidence="9 10">
    <name type="scientific">Yanshouia hominis</name>
    <dbReference type="NCBI Taxonomy" id="2763673"/>
    <lineage>
        <taxon>Bacteria</taxon>
        <taxon>Bacillati</taxon>
        <taxon>Bacillota</taxon>
        <taxon>Clostridia</taxon>
        <taxon>Eubacteriales</taxon>
        <taxon>Oscillospiraceae</taxon>
        <taxon>Yanshouia</taxon>
    </lineage>
</organism>
<evidence type="ECO:0000256" key="5">
    <source>
        <dbReference type="ARBA" id="ARBA00022692"/>
    </source>
</evidence>
<evidence type="ECO:0000256" key="2">
    <source>
        <dbReference type="ARBA" id="ARBA00009773"/>
    </source>
</evidence>
<comment type="similarity">
    <text evidence="2">Belongs to the autoinducer-2 exporter (AI-2E) (TC 2.A.86) family.</text>
</comment>
<comment type="caution">
    <text evidence="9">The sequence shown here is derived from an EMBL/GenBank/DDBJ whole genome shotgun (WGS) entry which is preliminary data.</text>
</comment>
<evidence type="ECO:0000256" key="7">
    <source>
        <dbReference type="ARBA" id="ARBA00023136"/>
    </source>
</evidence>
<feature type="transmembrane region" description="Helical" evidence="8">
    <location>
        <begin position="170"/>
        <end position="189"/>
    </location>
</feature>
<name>A0ABR7NH37_9FIRM</name>
<evidence type="ECO:0000313" key="10">
    <source>
        <dbReference type="Proteomes" id="UP000658131"/>
    </source>
</evidence>
<dbReference type="EMBL" id="JACRTB010000003">
    <property type="protein sequence ID" value="MBC8575172.1"/>
    <property type="molecule type" value="Genomic_DNA"/>
</dbReference>
<keyword evidence="6 8" id="KW-1133">Transmembrane helix</keyword>
<feature type="transmembrane region" description="Helical" evidence="8">
    <location>
        <begin position="254"/>
        <end position="275"/>
    </location>
</feature>
<keyword evidence="7 8" id="KW-0472">Membrane</keyword>
<keyword evidence="4" id="KW-1003">Cell membrane</keyword>
<feature type="transmembrane region" description="Helical" evidence="8">
    <location>
        <begin position="339"/>
        <end position="356"/>
    </location>
</feature>
<feature type="transmembrane region" description="Helical" evidence="8">
    <location>
        <begin position="77"/>
        <end position="100"/>
    </location>
</feature>
<feature type="transmembrane region" description="Helical" evidence="8">
    <location>
        <begin position="7"/>
        <end position="26"/>
    </location>
</feature>
<feature type="transmembrane region" description="Helical" evidence="8">
    <location>
        <begin position="32"/>
        <end position="53"/>
    </location>
</feature>